<feature type="signal peptide" evidence="1">
    <location>
        <begin position="1"/>
        <end position="24"/>
    </location>
</feature>
<keyword evidence="1" id="KW-0732">Signal</keyword>
<dbReference type="Pfam" id="PF07589">
    <property type="entry name" value="PEP-CTERM"/>
    <property type="match status" value="1"/>
</dbReference>
<dbReference type="InterPro" id="IPR013424">
    <property type="entry name" value="Ice-binding_C"/>
</dbReference>
<dbReference type="KEGG" id="pprf:DPRO_1113"/>
<evidence type="ECO:0000259" key="2">
    <source>
        <dbReference type="Pfam" id="PF07589"/>
    </source>
</evidence>
<evidence type="ECO:0000313" key="3">
    <source>
        <dbReference type="EMBL" id="SOB57998.1"/>
    </source>
</evidence>
<feature type="chain" id="PRO_5012903321" description="Ice-binding protein C-terminal domain-containing protein" evidence="1">
    <location>
        <begin position="25"/>
        <end position="292"/>
    </location>
</feature>
<accession>A0A2C8F6J6</accession>
<dbReference type="EMBL" id="LT907975">
    <property type="protein sequence ID" value="SOB57998.1"/>
    <property type="molecule type" value="Genomic_DNA"/>
</dbReference>
<dbReference type="NCBIfam" id="NF038125">
    <property type="entry name" value="PEP_CTERM_THxN"/>
    <property type="match status" value="1"/>
</dbReference>
<keyword evidence="4" id="KW-1185">Reference proteome</keyword>
<evidence type="ECO:0000313" key="4">
    <source>
        <dbReference type="Proteomes" id="UP000219215"/>
    </source>
</evidence>
<dbReference type="RefSeq" id="WP_097011153.1">
    <property type="nucleotide sequence ID" value="NZ_LT907975.1"/>
</dbReference>
<feature type="domain" description="Ice-binding protein C-terminal" evidence="2">
    <location>
        <begin position="266"/>
        <end position="289"/>
    </location>
</feature>
<dbReference type="OrthoDB" id="5470675at2"/>
<dbReference type="NCBIfam" id="TIGR02595">
    <property type="entry name" value="PEP_CTERM"/>
    <property type="match status" value="1"/>
</dbReference>
<dbReference type="AlphaFoldDB" id="A0A2C8F6J6"/>
<protein>
    <recommendedName>
        <fullName evidence="2">Ice-binding protein C-terminal domain-containing protein</fullName>
    </recommendedName>
</protein>
<sequence>MITNVSKVFMILCLTILFSTPALAAQITQWEYSVSYEFNDYWNQDNTQTGLTPESYVNGAGETVNSLSWGDGDQSSIGFITKSGTVDTGTTVDIIDHMFHDNQPVTGNYSLHGAMMAANLTLKGIDPVTGAVNSFDTVLEFMFFETDNTHIFNPSRNNDVFLLVNPEASIEQFDYMGYNYTFSFTSGLGQLDMDSLAGMDHNGTTVLQTLEDLGYGDVTYDTFFIWAFENGWVDDPEYNLFGWTTVEGDTTYASSQLTVVSNGPIPTPEPSTFAIFGLGLVGLFFAGRRIRQ</sequence>
<gene>
    <name evidence="3" type="ORF">DPRO_1113</name>
</gene>
<proteinExistence type="predicted"/>
<reference evidence="4" key="1">
    <citation type="submission" date="2017-09" db="EMBL/GenBank/DDBJ databases">
        <authorList>
            <person name="Regsiter A."/>
            <person name="William W."/>
        </authorList>
    </citation>
    <scope>NUCLEOTIDE SEQUENCE [LARGE SCALE GENOMIC DNA]</scope>
    <source>
        <strain evidence="4">500-1</strain>
    </source>
</reference>
<name>A0A2C8F6J6_9BACT</name>
<evidence type="ECO:0000256" key="1">
    <source>
        <dbReference type="SAM" id="SignalP"/>
    </source>
</evidence>
<organism evidence="3 4">
    <name type="scientific">Pseudodesulfovibrio profundus</name>
    <dbReference type="NCBI Taxonomy" id="57320"/>
    <lineage>
        <taxon>Bacteria</taxon>
        <taxon>Pseudomonadati</taxon>
        <taxon>Thermodesulfobacteriota</taxon>
        <taxon>Desulfovibrionia</taxon>
        <taxon>Desulfovibrionales</taxon>
        <taxon>Desulfovibrionaceae</taxon>
    </lineage>
</organism>
<dbReference type="Proteomes" id="UP000219215">
    <property type="component" value="Chromosome DPRO"/>
</dbReference>